<organism evidence="1 2">
    <name type="scientific">Candidatus Contendobacter odensis Run_B_J11</name>
    <dbReference type="NCBI Taxonomy" id="1400861"/>
    <lineage>
        <taxon>Bacteria</taxon>
        <taxon>Pseudomonadati</taxon>
        <taxon>Pseudomonadota</taxon>
        <taxon>Gammaproteobacteria</taxon>
        <taxon>Candidatus Competibacteraceae</taxon>
        <taxon>Candidatus Contendibacter</taxon>
    </lineage>
</organism>
<evidence type="ECO:0000313" key="1">
    <source>
        <dbReference type="EMBL" id="CDH45585.1"/>
    </source>
</evidence>
<proteinExistence type="predicted"/>
<protein>
    <recommendedName>
        <fullName evidence="3">HicB family protein</fullName>
    </recommendedName>
</protein>
<dbReference type="Proteomes" id="UP000019184">
    <property type="component" value="Unassembled WGS sequence"/>
</dbReference>
<evidence type="ECO:0008006" key="3">
    <source>
        <dbReference type="Google" id="ProtNLM"/>
    </source>
</evidence>
<dbReference type="RefSeq" id="WP_081756339.1">
    <property type="nucleotide sequence ID" value="NZ_CBTK010000184.1"/>
</dbReference>
<dbReference type="Gene3D" id="3.30.160.250">
    <property type="match status" value="1"/>
</dbReference>
<dbReference type="InterPro" id="IPR035069">
    <property type="entry name" value="TTHA1013/TTHA0281-like"/>
</dbReference>
<dbReference type="AlphaFoldDB" id="A0A7U7J4R6"/>
<dbReference type="OrthoDB" id="5471925at2"/>
<dbReference type="SUPFAM" id="SSF143100">
    <property type="entry name" value="TTHA1013/TTHA0281-like"/>
    <property type="match status" value="1"/>
</dbReference>
<name>A0A7U7J4R6_9GAMM</name>
<evidence type="ECO:0000313" key="2">
    <source>
        <dbReference type="Proteomes" id="UP000019184"/>
    </source>
</evidence>
<sequence length="69" mass="7774">MKYRAVLKQSEGWWIGWLVDLPGVNAQEKTQEECLESLRIGAEDMLITPIECGGDTVMKYVEVSERATA</sequence>
<dbReference type="EMBL" id="CBTK010000184">
    <property type="protein sequence ID" value="CDH45585.1"/>
    <property type="molecule type" value="Genomic_DNA"/>
</dbReference>
<reference evidence="1 2" key="1">
    <citation type="journal article" date="2014" name="ISME J.">
        <title>Candidatus Competibacter-lineage genomes retrieved from metagenomes reveal functional metabolic diversity.</title>
        <authorList>
            <person name="McIlroy S.J."/>
            <person name="Albertsen M."/>
            <person name="Andresen E.K."/>
            <person name="Saunders A.M."/>
            <person name="Kristiansen R."/>
            <person name="Stokholm-Bjerregaard M."/>
            <person name="Nielsen K.L."/>
            <person name="Nielsen P.H."/>
        </authorList>
    </citation>
    <scope>NUCLEOTIDE SEQUENCE [LARGE SCALE GENOMIC DNA]</scope>
    <source>
        <strain evidence="1 2">Run_B_J11</strain>
    </source>
</reference>
<comment type="caution">
    <text evidence="1">The sequence shown here is derived from an EMBL/GenBank/DDBJ whole genome shotgun (WGS) entry which is preliminary data.</text>
</comment>
<keyword evidence="2" id="KW-1185">Reference proteome</keyword>
<gene>
    <name evidence="1" type="ORF">BN874_2640002</name>
</gene>
<accession>A0A7U7J4R6</accession>